<evidence type="ECO:0000256" key="3">
    <source>
        <dbReference type="ARBA" id="ARBA00022833"/>
    </source>
</evidence>
<dbReference type="Pfam" id="PF04828">
    <property type="entry name" value="GFA"/>
    <property type="match status" value="1"/>
</dbReference>
<accession>A0ABV5JDQ1</accession>
<dbReference type="PROSITE" id="PS51891">
    <property type="entry name" value="CENP_V_GFA"/>
    <property type="match status" value="1"/>
</dbReference>
<evidence type="ECO:0000259" key="5">
    <source>
        <dbReference type="PROSITE" id="PS51891"/>
    </source>
</evidence>
<dbReference type="InterPro" id="IPR006913">
    <property type="entry name" value="CENP-V/GFA"/>
</dbReference>
<dbReference type="PANTHER" id="PTHR33337">
    <property type="entry name" value="GFA DOMAIN-CONTAINING PROTEIN"/>
    <property type="match status" value="1"/>
</dbReference>
<dbReference type="Proteomes" id="UP001589683">
    <property type="component" value="Unassembled WGS sequence"/>
</dbReference>
<dbReference type="InterPro" id="IPR011057">
    <property type="entry name" value="Mss4-like_sf"/>
</dbReference>
<evidence type="ECO:0000313" key="7">
    <source>
        <dbReference type="Proteomes" id="UP001589683"/>
    </source>
</evidence>
<dbReference type="SUPFAM" id="SSF51316">
    <property type="entry name" value="Mss4-like"/>
    <property type="match status" value="1"/>
</dbReference>
<comment type="caution">
    <text evidence="6">The sequence shown here is derived from an EMBL/GenBank/DDBJ whole genome shotgun (WGS) entry which is preliminary data.</text>
</comment>
<gene>
    <name evidence="6" type="ORF">ACFFUT_07240</name>
</gene>
<evidence type="ECO:0000256" key="1">
    <source>
        <dbReference type="ARBA" id="ARBA00005495"/>
    </source>
</evidence>
<evidence type="ECO:0000313" key="6">
    <source>
        <dbReference type="EMBL" id="MFB9231577.1"/>
    </source>
</evidence>
<reference evidence="6 7" key="1">
    <citation type="submission" date="2024-09" db="EMBL/GenBank/DDBJ databases">
        <authorList>
            <person name="Sun Q."/>
            <person name="Mori K."/>
        </authorList>
    </citation>
    <scope>NUCLEOTIDE SEQUENCE [LARGE SCALE GENOMIC DNA]</scope>
    <source>
        <strain evidence="6 7">CECT 8726</strain>
    </source>
</reference>
<comment type="similarity">
    <text evidence="1">Belongs to the Gfa family.</text>
</comment>
<name>A0ABV5JDQ1_9RHOB</name>
<proteinExistence type="inferred from homology"/>
<keyword evidence="3" id="KW-0862">Zinc</keyword>
<feature type="domain" description="CENP-V/GFA" evidence="5">
    <location>
        <begin position="2"/>
        <end position="116"/>
    </location>
</feature>
<keyword evidence="7" id="KW-1185">Reference proteome</keyword>
<dbReference type="RefSeq" id="WP_213890189.1">
    <property type="nucleotide sequence ID" value="NZ_JAGFNU010000009.1"/>
</dbReference>
<protein>
    <submittedName>
        <fullName evidence="6">GFA family protein</fullName>
    </submittedName>
</protein>
<evidence type="ECO:0000256" key="2">
    <source>
        <dbReference type="ARBA" id="ARBA00022723"/>
    </source>
</evidence>
<dbReference type="PANTHER" id="PTHR33337:SF40">
    <property type="entry name" value="CENP-V_GFA DOMAIN-CONTAINING PROTEIN-RELATED"/>
    <property type="match status" value="1"/>
</dbReference>
<dbReference type="Gene3D" id="3.90.1590.10">
    <property type="entry name" value="glutathione-dependent formaldehyde- activating enzyme (gfa)"/>
    <property type="match status" value="1"/>
</dbReference>
<dbReference type="EMBL" id="JBHMEA010000024">
    <property type="protein sequence ID" value="MFB9231577.1"/>
    <property type="molecule type" value="Genomic_DNA"/>
</dbReference>
<organism evidence="6 7">
    <name type="scientific">Pseudohalocynthiibacter aestuariivivens</name>
    <dbReference type="NCBI Taxonomy" id="1591409"/>
    <lineage>
        <taxon>Bacteria</taxon>
        <taxon>Pseudomonadati</taxon>
        <taxon>Pseudomonadota</taxon>
        <taxon>Alphaproteobacteria</taxon>
        <taxon>Rhodobacterales</taxon>
        <taxon>Paracoccaceae</taxon>
        <taxon>Pseudohalocynthiibacter</taxon>
    </lineage>
</organism>
<evidence type="ECO:0000256" key="4">
    <source>
        <dbReference type="ARBA" id="ARBA00023239"/>
    </source>
</evidence>
<keyword evidence="4" id="KW-0456">Lyase</keyword>
<sequence length="127" mass="14128">MHKGSCECGAVTYEATGEMRPVVACHCTQCRKTSGHFWAATSVPSEVLNITKSDGLKWYRSSGFARRAFCTECGASLFYEMDGEGRISIGAGTLDSPTSLHTEKHIFVQDKGNYYDIPDRETQIDRY</sequence>
<keyword evidence="2" id="KW-0479">Metal-binding</keyword>